<dbReference type="SUPFAM" id="SSF110997">
    <property type="entry name" value="Sporulation related repeat"/>
    <property type="match status" value="1"/>
</dbReference>
<protein>
    <recommendedName>
        <fullName evidence="3">SPOR domain-containing protein</fullName>
    </recommendedName>
</protein>
<reference evidence="2" key="1">
    <citation type="submission" date="2017-05" db="EMBL/GenBank/DDBJ databases">
        <authorList>
            <person name="Barney B.M."/>
        </authorList>
    </citation>
    <scope>NUCLEOTIDE SEQUENCE [LARGE SCALE GENOMIC DNA]</scope>
    <source>
        <strain evidence="2">PSBB022</strain>
    </source>
</reference>
<name>A0A266QBX6_9GAMM</name>
<sequence length="240" mass="26704">MRSIFFLILAANVFFFLQQHFFSAEVHAQGTGNTVQSVQEEASPQGLLLLSERSATDGAIKKKSSQSALANRELGDESKNDTPLCTMIGPYEQLLHAEYAVERLTALGADVHVVPIEIKEGESFWVYLAPEVSEREALNRLYELQRKSIESHVISKGELANGISFGRLSNYEDAEALAKKIRDTGYDAQIKIMPKTIQETWVVVADGIAGKIDNSVWEELIKKQKGLEKRQNYCLGVASQ</sequence>
<keyword evidence="2" id="KW-1185">Reference proteome</keyword>
<dbReference type="AlphaFoldDB" id="A0A266QBX6"/>
<organism evidence="1 2">
    <name type="scientific">Cellvibrio mixtus</name>
    <dbReference type="NCBI Taxonomy" id="39650"/>
    <lineage>
        <taxon>Bacteria</taxon>
        <taxon>Pseudomonadati</taxon>
        <taxon>Pseudomonadota</taxon>
        <taxon>Gammaproteobacteria</taxon>
        <taxon>Cellvibrionales</taxon>
        <taxon>Cellvibrionaceae</taxon>
        <taxon>Cellvibrio</taxon>
    </lineage>
</organism>
<evidence type="ECO:0000313" key="2">
    <source>
        <dbReference type="Proteomes" id="UP000216101"/>
    </source>
</evidence>
<dbReference type="RefSeq" id="WP_094984392.1">
    <property type="nucleotide sequence ID" value="NZ_NHNI01000001.1"/>
</dbReference>
<evidence type="ECO:0000313" key="1">
    <source>
        <dbReference type="EMBL" id="OZY86849.1"/>
    </source>
</evidence>
<accession>A0A266QBX6</accession>
<gene>
    <name evidence="1" type="ORF">CBP51_07550</name>
</gene>
<comment type="caution">
    <text evidence="1">The sequence shown here is derived from an EMBL/GenBank/DDBJ whole genome shotgun (WGS) entry which is preliminary data.</text>
</comment>
<proteinExistence type="predicted"/>
<dbReference type="GO" id="GO:0042834">
    <property type="term" value="F:peptidoglycan binding"/>
    <property type="evidence" value="ECO:0007669"/>
    <property type="project" value="InterPro"/>
</dbReference>
<dbReference type="EMBL" id="NHNI01000001">
    <property type="protein sequence ID" value="OZY86849.1"/>
    <property type="molecule type" value="Genomic_DNA"/>
</dbReference>
<dbReference type="Proteomes" id="UP000216101">
    <property type="component" value="Unassembled WGS sequence"/>
</dbReference>
<evidence type="ECO:0008006" key="3">
    <source>
        <dbReference type="Google" id="ProtNLM"/>
    </source>
</evidence>
<dbReference type="InterPro" id="IPR036680">
    <property type="entry name" value="SPOR-like_sf"/>
</dbReference>